<feature type="transmembrane region" description="Helical" evidence="7">
    <location>
        <begin position="390"/>
        <end position="409"/>
    </location>
</feature>
<dbReference type="PROSITE" id="PS50850">
    <property type="entry name" value="MFS"/>
    <property type="match status" value="1"/>
</dbReference>
<evidence type="ECO:0000256" key="6">
    <source>
        <dbReference type="SAM" id="MobiDB-lite"/>
    </source>
</evidence>
<dbReference type="GO" id="GO:0005886">
    <property type="term" value="C:plasma membrane"/>
    <property type="evidence" value="ECO:0007669"/>
    <property type="project" value="TreeGrafter"/>
</dbReference>
<dbReference type="Proteomes" id="UP001375240">
    <property type="component" value="Unassembled WGS sequence"/>
</dbReference>
<keyword evidence="2" id="KW-0813">Transport</keyword>
<dbReference type="GO" id="GO:0140115">
    <property type="term" value="P:export across plasma membrane"/>
    <property type="evidence" value="ECO:0007669"/>
    <property type="project" value="UniProtKB-ARBA"/>
</dbReference>
<feature type="transmembrane region" description="Helical" evidence="7">
    <location>
        <begin position="127"/>
        <end position="154"/>
    </location>
</feature>
<keyword evidence="10" id="KW-1185">Reference proteome</keyword>
<evidence type="ECO:0000259" key="8">
    <source>
        <dbReference type="PROSITE" id="PS50850"/>
    </source>
</evidence>
<feature type="transmembrane region" description="Helical" evidence="7">
    <location>
        <begin position="60"/>
        <end position="84"/>
    </location>
</feature>
<dbReference type="Pfam" id="PF07690">
    <property type="entry name" value="MFS_1"/>
    <property type="match status" value="1"/>
</dbReference>
<feature type="transmembrane region" description="Helical" evidence="7">
    <location>
        <begin position="96"/>
        <end position="115"/>
    </location>
</feature>
<evidence type="ECO:0000256" key="3">
    <source>
        <dbReference type="ARBA" id="ARBA00022692"/>
    </source>
</evidence>
<accession>A0AAV9UCF1</accession>
<comment type="caution">
    <text evidence="9">The sequence shown here is derived from an EMBL/GenBank/DDBJ whole genome shotgun (WGS) entry which is preliminary data.</text>
</comment>
<dbReference type="GO" id="GO:0042908">
    <property type="term" value="P:xenobiotic transport"/>
    <property type="evidence" value="ECO:0007669"/>
    <property type="project" value="UniProtKB-ARBA"/>
</dbReference>
<sequence length="533" mass="58016">MDQEGATGSEGNGERVISQAGPEKDIPIEKPDETEDAPIAAAQDAAGPPYSTFSEHQKSWIVLLATIAAFFSPFSSTIYLPALLPVQRDLGISSTEVNLSLTTYLVLQAIAPTFTGELSDSLGRRPVYIFSMIIFVGACVGLALQKSLVALLLLRMLQSSGSSGTVAIGFGSVADISTSAERGKYVGLMSAFPLSSPALGPVIGGAIAERAGWRWIFWFLVIFSSAAAALMALGFPETNRKIVGNGSIPPSRLNRAPLQKLVGPPACELPEGVTAKKRTARDLIPNPFRSVSIMFNKDVSIILFVMSLYYAAFYAVNASLPKLFSNIYGYNDLEIGLCYFSFGVGAIIASIANGRIVDRDFRIVAEREGIQVDRKNMTDMAKFPLERARLRSVWCSMIVYIIAIVPYGWALQHDAHVAVPLVLLFIQGFTAISVVNTVSIFLVDLYPAAPATATASGNLARCMFGALSTSVVDLMLDHLGIGWTFTFWGLICTVCFPLVQWDRRYGHISRIKRYEALIKKQEEERRRAEQNNA</sequence>
<feature type="transmembrane region" description="Helical" evidence="7">
    <location>
        <begin position="185"/>
        <end position="203"/>
    </location>
</feature>
<evidence type="ECO:0000256" key="7">
    <source>
        <dbReference type="SAM" id="Phobius"/>
    </source>
</evidence>
<evidence type="ECO:0000256" key="2">
    <source>
        <dbReference type="ARBA" id="ARBA00022448"/>
    </source>
</evidence>
<dbReference type="SUPFAM" id="SSF103473">
    <property type="entry name" value="MFS general substrate transporter"/>
    <property type="match status" value="1"/>
</dbReference>
<dbReference type="InterPro" id="IPR011701">
    <property type="entry name" value="MFS"/>
</dbReference>
<organism evidence="9 10">
    <name type="scientific">Orbilia brochopaga</name>
    <dbReference type="NCBI Taxonomy" id="3140254"/>
    <lineage>
        <taxon>Eukaryota</taxon>
        <taxon>Fungi</taxon>
        <taxon>Dikarya</taxon>
        <taxon>Ascomycota</taxon>
        <taxon>Pezizomycotina</taxon>
        <taxon>Orbiliomycetes</taxon>
        <taxon>Orbiliales</taxon>
        <taxon>Orbiliaceae</taxon>
        <taxon>Orbilia</taxon>
    </lineage>
</organism>
<evidence type="ECO:0000256" key="4">
    <source>
        <dbReference type="ARBA" id="ARBA00022989"/>
    </source>
</evidence>
<dbReference type="PROSITE" id="PS00216">
    <property type="entry name" value="SUGAR_TRANSPORT_1"/>
    <property type="match status" value="1"/>
</dbReference>
<dbReference type="InterPro" id="IPR020846">
    <property type="entry name" value="MFS_dom"/>
</dbReference>
<keyword evidence="5 7" id="KW-0472">Membrane</keyword>
<protein>
    <recommendedName>
        <fullName evidence="8">Major facilitator superfamily (MFS) profile domain-containing protein</fullName>
    </recommendedName>
</protein>
<keyword evidence="3 7" id="KW-0812">Transmembrane</keyword>
<comment type="subcellular location">
    <subcellularLocation>
        <location evidence="1">Membrane</location>
        <topology evidence="1">Multi-pass membrane protein</topology>
    </subcellularLocation>
</comment>
<dbReference type="EMBL" id="JAVHNQ010000010">
    <property type="protein sequence ID" value="KAK6337728.1"/>
    <property type="molecule type" value="Genomic_DNA"/>
</dbReference>
<dbReference type="PANTHER" id="PTHR23502:SF51">
    <property type="entry name" value="QUINIDINE RESISTANCE PROTEIN 1-RELATED"/>
    <property type="match status" value="1"/>
</dbReference>
<reference evidence="9 10" key="1">
    <citation type="submission" date="2019-10" db="EMBL/GenBank/DDBJ databases">
        <authorList>
            <person name="Palmer J.M."/>
        </authorList>
    </citation>
    <scope>NUCLEOTIDE SEQUENCE [LARGE SCALE GENOMIC DNA]</scope>
    <source>
        <strain evidence="9 10">TWF696</strain>
    </source>
</reference>
<feature type="transmembrane region" description="Helical" evidence="7">
    <location>
        <begin position="299"/>
        <end position="316"/>
    </location>
</feature>
<feature type="domain" description="Major facilitator superfamily (MFS) profile" evidence="8">
    <location>
        <begin position="61"/>
        <end position="504"/>
    </location>
</feature>
<feature type="compositionally biased region" description="Basic and acidic residues" evidence="6">
    <location>
        <begin position="22"/>
        <end position="31"/>
    </location>
</feature>
<dbReference type="InterPro" id="IPR005829">
    <property type="entry name" value="Sugar_transporter_CS"/>
</dbReference>
<evidence type="ECO:0000313" key="9">
    <source>
        <dbReference type="EMBL" id="KAK6337728.1"/>
    </source>
</evidence>
<feature type="transmembrane region" description="Helical" evidence="7">
    <location>
        <begin position="336"/>
        <end position="357"/>
    </location>
</feature>
<evidence type="ECO:0000313" key="10">
    <source>
        <dbReference type="Proteomes" id="UP001375240"/>
    </source>
</evidence>
<dbReference type="AlphaFoldDB" id="A0AAV9UCF1"/>
<feature type="transmembrane region" description="Helical" evidence="7">
    <location>
        <begin position="215"/>
        <end position="235"/>
    </location>
</feature>
<dbReference type="FunFam" id="1.20.1720.10:FF:000009">
    <property type="entry name" value="MFS multidrug transporter"/>
    <property type="match status" value="1"/>
</dbReference>
<feature type="region of interest" description="Disordered" evidence="6">
    <location>
        <begin position="1"/>
        <end position="37"/>
    </location>
</feature>
<proteinExistence type="predicted"/>
<evidence type="ECO:0000256" key="5">
    <source>
        <dbReference type="ARBA" id="ARBA00023136"/>
    </source>
</evidence>
<dbReference type="InterPro" id="IPR036259">
    <property type="entry name" value="MFS_trans_sf"/>
</dbReference>
<evidence type="ECO:0000256" key="1">
    <source>
        <dbReference type="ARBA" id="ARBA00004141"/>
    </source>
</evidence>
<feature type="transmembrane region" description="Helical" evidence="7">
    <location>
        <begin position="482"/>
        <end position="501"/>
    </location>
</feature>
<name>A0AAV9UCF1_9PEZI</name>
<dbReference type="Gene3D" id="1.20.1250.20">
    <property type="entry name" value="MFS general substrate transporter like domains"/>
    <property type="match status" value="1"/>
</dbReference>
<dbReference type="GO" id="GO:0022857">
    <property type="term" value="F:transmembrane transporter activity"/>
    <property type="evidence" value="ECO:0007669"/>
    <property type="project" value="InterPro"/>
</dbReference>
<gene>
    <name evidence="9" type="ORF">TWF696_001208</name>
</gene>
<feature type="transmembrane region" description="Helical" evidence="7">
    <location>
        <begin position="421"/>
        <end position="446"/>
    </location>
</feature>
<dbReference type="Gene3D" id="1.20.1720.10">
    <property type="entry name" value="Multidrug resistance protein D"/>
    <property type="match status" value="1"/>
</dbReference>
<dbReference type="PANTHER" id="PTHR23502">
    <property type="entry name" value="MAJOR FACILITATOR SUPERFAMILY"/>
    <property type="match status" value="1"/>
</dbReference>
<keyword evidence="4 7" id="KW-1133">Transmembrane helix</keyword>